<evidence type="ECO:0000313" key="2">
    <source>
        <dbReference type="EMBL" id="OKB68702.1"/>
    </source>
</evidence>
<dbReference type="Gene3D" id="3.30.1380.10">
    <property type="match status" value="1"/>
</dbReference>
<dbReference type="SUPFAM" id="SSF55166">
    <property type="entry name" value="Hedgehog/DD-peptidase"/>
    <property type="match status" value="1"/>
</dbReference>
<dbReference type="Proteomes" id="UP000185770">
    <property type="component" value="Unassembled WGS sequence"/>
</dbReference>
<organism evidence="2 3">
    <name type="scientific">Serratia marcescens</name>
    <dbReference type="NCBI Taxonomy" id="615"/>
    <lineage>
        <taxon>Bacteria</taxon>
        <taxon>Pseudomonadati</taxon>
        <taxon>Pseudomonadota</taxon>
        <taxon>Gammaproteobacteria</taxon>
        <taxon>Enterobacterales</taxon>
        <taxon>Yersiniaceae</taxon>
        <taxon>Serratia</taxon>
    </lineage>
</organism>
<reference evidence="2 3" key="1">
    <citation type="submission" date="2016-09" db="EMBL/GenBank/DDBJ databases">
        <title>Serratia marcescens MSU-97 and epiphytic antimycotic-producing bacteria.</title>
        <authorList>
            <person name="Matilla M.A."/>
        </authorList>
    </citation>
    <scope>NUCLEOTIDE SEQUENCE [LARGE SCALE GENOMIC DNA]</scope>
    <source>
        <strain evidence="2 3">MSU-97</strain>
    </source>
</reference>
<gene>
    <name evidence="2" type="ORF">BHU62_01260</name>
</gene>
<evidence type="ECO:0000313" key="3">
    <source>
        <dbReference type="Proteomes" id="UP000185770"/>
    </source>
</evidence>
<dbReference type="AlphaFoldDB" id="A0A1Q4P6K9"/>
<sequence>MTLSEKQQLFTALIGQLITWAGDHGYRLTFGEAYRTPEQAARNAATGAGIANSLHTQRLAVDFNLFINGVYQTQTEAYKPLGEKWESLGGAWGGRFKDRPDGNHFSLAHDGRR</sequence>
<dbReference type="EMBL" id="MJAO01000001">
    <property type="protein sequence ID" value="OKB68702.1"/>
    <property type="molecule type" value="Genomic_DNA"/>
</dbReference>
<dbReference type="InterPro" id="IPR039561">
    <property type="entry name" value="Peptidase_M15C"/>
</dbReference>
<dbReference type="GO" id="GO:0008233">
    <property type="term" value="F:peptidase activity"/>
    <property type="evidence" value="ECO:0007669"/>
    <property type="project" value="InterPro"/>
</dbReference>
<dbReference type="InterPro" id="IPR009045">
    <property type="entry name" value="Zn_M74/Hedgehog-like"/>
</dbReference>
<accession>A0A1Q4P6K9</accession>
<comment type="caution">
    <text evidence="2">The sequence shown here is derived from an EMBL/GenBank/DDBJ whole genome shotgun (WGS) entry which is preliminary data.</text>
</comment>
<protein>
    <recommendedName>
        <fullName evidence="1">Peptidase M15C domain-containing protein</fullName>
    </recommendedName>
</protein>
<dbReference type="RefSeq" id="WP_073528771.1">
    <property type="nucleotide sequence ID" value="NZ_MJAO01000001.1"/>
</dbReference>
<feature type="domain" description="Peptidase M15C" evidence="1">
    <location>
        <begin position="48"/>
        <end position="106"/>
    </location>
</feature>
<dbReference type="Pfam" id="PF13539">
    <property type="entry name" value="Peptidase_M15_4"/>
    <property type="match status" value="1"/>
</dbReference>
<name>A0A1Q4P6K9_SERMA</name>
<evidence type="ECO:0000259" key="1">
    <source>
        <dbReference type="Pfam" id="PF13539"/>
    </source>
</evidence>
<dbReference type="OrthoDB" id="1441884at2"/>
<proteinExistence type="predicted"/>